<feature type="domain" description="DUF4266" evidence="1">
    <location>
        <begin position="32"/>
        <end position="81"/>
    </location>
</feature>
<organism evidence="2 3">
    <name type="scientific">Piscinibacter aquaticus</name>
    <dbReference type="NCBI Taxonomy" id="392597"/>
    <lineage>
        <taxon>Bacteria</taxon>
        <taxon>Pseudomonadati</taxon>
        <taxon>Pseudomonadota</taxon>
        <taxon>Betaproteobacteria</taxon>
        <taxon>Burkholderiales</taxon>
        <taxon>Sphaerotilaceae</taxon>
        <taxon>Piscinibacter</taxon>
    </lineage>
</organism>
<name>A0A5C6TZE6_9BURK</name>
<accession>A0A5C6TZE6</accession>
<dbReference type="AlphaFoldDB" id="A0A5C6TZE6"/>
<dbReference type="InterPro" id="IPR025362">
    <property type="entry name" value="DUF4266"/>
</dbReference>
<evidence type="ECO:0000259" key="1">
    <source>
        <dbReference type="Pfam" id="PF14086"/>
    </source>
</evidence>
<proteinExistence type="predicted"/>
<dbReference type="Pfam" id="PF14086">
    <property type="entry name" value="DUF4266"/>
    <property type="match status" value="1"/>
</dbReference>
<gene>
    <name evidence="2" type="ORF">FSC37_00190</name>
</gene>
<evidence type="ECO:0000313" key="2">
    <source>
        <dbReference type="EMBL" id="TXC65131.1"/>
    </source>
</evidence>
<dbReference type="Proteomes" id="UP000321832">
    <property type="component" value="Unassembled WGS sequence"/>
</dbReference>
<evidence type="ECO:0000313" key="3">
    <source>
        <dbReference type="Proteomes" id="UP000321832"/>
    </source>
</evidence>
<reference evidence="2 3" key="1">
    <citation type="submission" date="2019-08" db="EMBL/GenBank/DDBJ databases">
        <authorList>
            <person name="Khan S.A."/>
            <person name="Jeon C.O."/>
            <person name="Jeong S.E."/>
        </authorList>
    </citation>
    <scope>NUCLEOTIDE SEQUENCE [LARGE SCALE GENOMIC DNA]</scope>
    <source>
        <strain evidence="3">IMCC1728</strain>
    </source>
</reference>
<sequence length="81" mass="8671">MRRLLLIPALAGVALLAGCSSFRLPSLPEPWVKPYERERLADPIMRQGGDPLAARHREHVLVVREGARGANAAQGGGCGCN</sequence>
<keyword evidence="3" id="KW-1185">Reference proteome</keyword>
<dbReference type="PROSITE" id="PS51257">
    <property type="entry name" value="PROKAR_LIPOPROTEIN"/>
    <property type="match status" value="1"/>
</dbReference>
<protein>
    <submittedName>
        <fullName evidence="2">DUF4266 domain-containing protein</fullName>
    </submittedName>
</protein>
<dbReference type="EMBL" id="VOPW01000001">
    <property type="protein sequence ID" value="TXC65131.1"/>
    <property type="molecule type" value="Genomic_DNA"/>
</dbReference>
<comment type="caution">
    <text evidence="2">The sequence shown here is derived from an EMBL/GenBank/DDBJ whole genome shotgun (WGS) entry which is preliminary data.</text>
</comment>